<dbReference type="EMBL" id="BPLR01014411">
    <property type="protein sequence ID" value="GIY68611.1"/>
    <property type="molecule type" value="Genomic_DNA"/>
</dbReference>
<evidence type="ECO:0000313" key="1">
    <source>
        <dbReference type="EMBL" id="GIY68611.1"/>
    </source>
</evidence>
<name>A0AAV4VFE4_CAEEX</name>
<sequence length="122" mass="13814">MTKSSSVDCELKAAATETIYTRYPKNNLIHLYTDGSKMLDSVGVRVYSEIFALYAAFGPFRTNFDGELEAIKVATEKISFRTVQFQLKDMVIFQNPCQSSKSRHNVAESNIDSCRRTLQKNS</sequence>
<keyword evidence="2" id="KW-1185">Reference proteome</keyword>
<protein>
    <recommendedName>
        <fullName evidence="3">RNase H type-1 domain-containing protein</fullName>
    </recommendedName>
</protein>
<accession>A0AAV4VFE4</accession>
<evidence type="ECO:0000313" key="2">
    <source>
        <dbReference type="Proteomes" id="UP001054945"/>
    </source>
</evidence>
<comment type="caution">
    <text evidence="1">The sequence shown here is derived from an EMBL/GenBank/DDBJ whole genome shotgun (WGS) entry which is preliminary data.</text>
</comment>
<organism evidence="1 2">
    <name type="scientific">Caerostris extrusa</name>
    <name type="common">Bark spider</name>
    <name type="synonym">Caerostris bankana</name>
    <dbReference type="NCBI Taxonomy" id="172846"/>
    <lineage>
        <taxon>Eukaryota</taxon>
        <taxon>Metazoa</taxon>
        <taxon>Ecdysozoa</taxon>
        <taxon>Arthropoda</taxon>
        <taxon>Chelicerata</taxon>
        <taxon>Arachnida</taxon>
        <taxon>Araneae</taxon>
        <taxon>Araneomorphae</taxon>
        <taxon>Entelegynae</taxon>
        <taxon>Araneoidea</taxon>
        <taxon>Araneidae</taxon>
        <taxon>Caerostris</taxon>
    </lineage>
</organism>
<dbReference type="AlphaFoldDB" id="A0AAV4VFE4"/>
<reference evidence="1 2" key="1">
    <citation type="submission" date="2021-06" db="EMBL/GenBank/DDBJ databases">
        <title>Caerostris extrusa draft genome.</title>
        <authorList>
            <person name="Kono N."/>
            <person name="Arakawa K."/>
        </authorList>
    </citation>
    <scope>NUCLEOTIDE SEQUENCE [LARGE SCALE GENOMIC DNA]</scope>
</reference>
<evidence type="ECO:0008006" key="3">
    <source>
        <dbReference type="Google" id="ProtNLM"/>
    </source>
</evidence>
<gene>
    <name evidence="1" type="ORF">CEXT_302611</name>
</gene>
<dbReference type="Proteomes" id="UP001054945">
    <property type="component" value="Unassembled WGS sequence"/>
</dbReference>
<proteinExistence type="predicted"/>